<dbReference type="Proteomes" id="UP001303946">
    <property type="component" value="Chromosome"/>
</dbReference>
<gene>
    <name evidence="2" type="ORF">RXV79_23080</name>
</gene>
<evidence type="ECO:0000313" key="2">
    <source>
        <dbReference type="EMBL" id="WOB07778.1"/>
    </source>
</evidence>
<dbReference type="InterPro" id="IPR024399">
    <property type="entry name" value="DUF2628"/>
</dbReference>
<proteinExistence type="predicted"/>
<keyword evidence="1" id="KW-1133">Transmembrane helix</keyword>
<keyword evidence="1" id="KW-0812">Transmembrane</keyword>
<reference evidence="2 3" key="1">
    <citation type="submission" date="2023-10" db="EMBL/GenBank/DDBJ databases">
        <title>Bacteria for the degradation of biodegradable plastic PBAT(Polybutylene adipate terephthalate).</title>
        <authorList>
            <person name="Weon H.-Y."/>
            <person name="Yeon J."/>
        </authorList>
    </citation>
    <scope>NUCLEOTIDE SEQUENCE [LARGE SCALE GENOMIC DNA]</scope>
    <source>
        <strain evidence="2 3">SBD 7-3</strain>
    </source>
</reference>
<dbReference type="RefSeq" id="WP_316700433.1">
    <property type="nucleotide sequence ID" value="NZ_CP136336.1"/>
</dbReference>
<organism evidence="2 3">
    <name type="scientific">Piscinibacter gummiphilus</name>
    <dbReference type="NCBI Taxonomy" id="946333"/>
    <lineage>
        <taxon>Bacteria</taxon>
        <taxon>Pseudomonadati</taxon>
        <taxon>Pseudomonadota</taxon>
        <taxon>Betaproteobacteria</taxon>
        <taxon>Burkholderiales</taxon>
        <taxon>Sphaerotilaceae</taxon>
        <taxon>Piscinibacter</taxon>
    </lineage>
</organism>
<feature type="transmembrane region" description="Helical" evidence="1">
    <location>
        <begin position="127"/>
        <end position="155"/>
    </location>
</feature>
<sequence length="228" mass="23982">MSERTATYEGDFVTVASCTTPTEAHLLKETLIAAGLKAEVADANFIQANPWMSNAAGGVRVLVPAALAGEAKATVDAFNAGAYQLDANHGAPEQGDDGSSVADAKLRAFQIFRHPDRKPAVVAVKQGFSWAAFLIGPLWFLLNGMMLTFLLSLSVTWGAPLMIRSLAGSYSSGTQALAVTAFLAIWVLTGFVANFLLGEELKRKGYVPGPLLRARSAGEAINASHTAA</sequence>
<feature type="transmembrane region" description="Helical" evidence="1">
    <location>
        <begin position="175"/>
        <end position="197"/>
    </location>
</feature>
<dbReference type="Pfam" id="PF10947">
    <property type="entry name" value="DUF2628"/>
    <property type="match status" value="1"/>
</dbReference>
<accession>A0ABZ0CSC4</accession>
<keyword evidence="3" id="KW-1185">Reference proteome</keyword>
<evidence type="ECO:0000313" key="3">
    <source>
        <dbReference type="Proteomes" id="UP001303946"/>
    </source>
</evidence>
<evidence type="ECO:0000256" key="1">
    <source>
        <dbReference type="SAM" id="Phobius"/>
    </source>
</evidence>
<dbReference type="EMBL" id="CP136336">
    <property type="protein sequence ID" value="WOB07778.1"/>
    <property type="molecule type" value="Genomic_DNA"/>
</dbReference>
<name>A0ABZ0CSC4_9BURK</name>
<protein>
    <submittedName>
        <fullName evidence="2">DUF2628 domain-containing protein</fullName>
    </submittedName>
</protein>
<keyword evidence="1" id="KW-0472">Membrane</keyword>